<dbReference type="SUPFAM" id="SSF53448">
    <property type="entry name" value="Nucleotide-diphospho-sugar transferases"/>
    <property type="match status" value="1"/>
</dbReference>
<dbReference type="CDD" id="cd02503">
    <property type="entry name" value="MobA"/>
    <property type="match status" value="1"/>
</dbReference>
<keyword evidence="2 9" id="KW-0808">Transferase</keyword>
<dbReference type="GO" id="GO:0006777">
    <property type="term" value="P:Mo-molybdopterin cofactor biosynthetic process"/>
    <property type="evidence" value="ECO:0007669"/>
    <property type="project" value="UniProtKB-KW"/>
</dbReference>
<dbReference type="InterPro" id="IPR013482">
    <property type="entry name" value="Molybde_CF_guanTrfase"/>
</dbReference>
<dbReference type="AlphaFoldDB" id="A0A4S1WT63"/>
<dbReference type="OrthoDB" id="9788394at2"/>
<dbReference type="GO" id="GO:0046872">
    <property type="term" value="F:metal ion binding"/>
    <property type="evidence" value="ECO:0007669"/>
    <property type="project" value="UniProtKB-KW"/>
</dbReference>
<keyword evidence="7" id="KW-0501">Molybdenum cofactor biosynthesis</keyword>
<dbReference type="PANTHER" id="PTHR19136">
    <property type="entry name" value="MOLYBDENUM COFACTOR GUANYLYLTRANSFERASE"/>
    <property type="match status" value="1"/>
</dbReference>
<dbReference type="GO" id="GO:0016779">
    <property type="term" value="F:nucleotidyltransferase activity"/>
    <property type="evidence" value="ECO:0007669"/>
    <property type="project" value="UniProtKB-KW"/>
</dbReference>
<comment type="caution">
    <text evidence="9">The sequence shown here is derived from an EMBL/GenBank/DDBJ whole genome shotgun (WGS) entry which is preliminary data.</text>
</comment>
<accession>A0A4S1WT63</accession>
<sequence length="175" mass="18018">MMRVLGAVLAGGKSRRFGSDKALAHYGPRCLIDRAVDALRAQTEGLVICGREWRGLAALPDRPVADAGPLGGLNAALHHGAAAGFDAVLCIPLDVHPLPGDLRAMLEGAGPRVLASQHAIGFWPTLLAPALEAQLAAGHRAIGSWIARAGAVRMADAHLGLVNINTRADLGALAA</sequence>
<evidence type="ECO:0000256" key="1">
    <source>
        <dbReference type="ARBA" id="ARBA00022490"/>
    </source>
</evidence>
<dbReference type="Gene3D" id="3.90.550.10">
    <property type="entry name" value="Spore Coat Polysaccharide Biosynthesis Protein SpsA, Chain A"/>
    <property type="match status" value="1"/>
</dbReference>
<keyword evidence="4" id="KW-0547">Nucleotide-binding</keyword>
<reference evidence="9 10" key="1">
    <citation type="submission" date="2019-04" db="EMBL/GenBank/DDBJ databases">
        <title>Sphingomonas psychrotolerans sp. nov., isolated from soil in the Tianshan Mountains, Xinjiang, China.</title>
        <authorList>
            <person name="Luo Y."/>
            <person name="Sheng H."/>
        </authorList>
    </citation>
    <scope>NUCLEOTIDE SEQUENCE [LARGE SCALE GENOMIC DNA]</scope>
    <source>
        <strain evidence="9 10">KIS18-15</strain>
    </source>
</reference>
<dbReference type="GO" id="GO:0005525">
    <property type="term" value="F:GTP binding"/>
    <property type="evidence" value="ECO:0007669"/>
    <property type="project" value="UniProtKB-KW"/>
</dbReference>
<name>A0A4S1WT63_9SPHN</name>
<feature type="domain" description="MobA-like NTP transferase" evidence="8">
    <location>
        <begin position="6"/>
        <end position="138"/>
    </location>
</feature>
<organism evidence="9 10">
    <name type="scientific">Sphingomonas naasensis</name>
    <dbReference type="NCBI Taxonomy" id="1344951"/>
    <lineage>
        <taxon>Bacteria</taxon>
        <taxon>Pseudomonadati</taxon>
        <taxon>Pseudomonadota</taxon>
        <taxon>Alphaproteobacteria</taxon>
        <taxon>Sphingomonadales</taxon>
        <taxon>Sphingomonadaceae</taxon>
        <taxon>Sphingomonas</taxon>
    </lineage>
</organism>
<keyword evidence="6" id="KW-0342">GTP-binding</keyword>
<dbReference type="Pfam" id="PF12804">
    <property type="entry name" value="NTP_transf_3"/>
    <property type="match status" value="1"/>
</dbReference>
<keyword evidence="3" id="KW-0479">Metal-binding</keyword>
<dbReference type="Proteomes" id="UP000309848">
    <property type="component" value="Unassembled WGS sequence"/>
</dbReference>
<evidence type="ECO:0000256" key="3">
    <source>
        <dbReference type="ARBA" id="ARBA00022723"/>
    </source>
</evidence>
<evidence type="ECO:0000256" key="2">
    <source>
        <dbReference type="ARBA" id="ARBA00022679"/>
    </source>
</evidence>
<keyword evidence="1" id="KW-0963">Cytoplasm</keyword>
<dbReference type="EMBL" id="SRXU01000002">
    <property type="protein sequence ID" value="TGX44606.1"/>
    <property type="molecule type" value="Genomic_DNA"/>
</dbReference>
<evidence type="ECO:0000313" key="9">
    <source>
        <dbReference type="EMBL" id="TGX44606.1"/>
    </source>
</evidence>
<keyword evidence="10" id="KW-1185">Reference proteome</keyword>
<evidence type="ECO:0000256" key="6">
    <source>
        <dbReference type="ARBA" id="ARBA00023134"/>
    </source>
</evidence>
<dbReference type="InterPro" id="IPR029044">
    <property type="entry name" value="Nucleotide-diphossugar_trans"/>
</dbReference>
<evidence type="ECO:0000256" key="5">
    <source>
        <dbReference type="ARBA" id="ARBA00022842"/>
    </source>
</evidence>
<gene>
    <name evidence="9" type="ORF">E5A74_07515</name>
</gene>
<evidence type="ECO:0000256" key="4">
    <source>
        <dbReference type="ARBA" id="ARBA00022741"/>
    </source>
</evidence>
<protein>
    <submittedName>
        <fullName evidence="9">Molybdenum cofactor guanylyltransferase</fullName>
    </submittedName>
</protein>
<evidence type="ECO:0000313" key="10">
    <source>
        <dbReference type="Proteomes" id="UP000309848"/>
    </source>
</evidence>
<proteinExistence type="predicted"/>
<dbReference type="InterPro" id="IPR025877">
    <property type="entry name" value="MobA-like_NTP_Trfase"/>
</dbReference>
<evidence type="ECO:0000259" key="8">
    <source>
        <dbReference type="Pfam" id="PF12804"/>
    </source>
</evidence>
<dbReference type="PANTHER" id="PTHR19136:SF81">
    <property type="entry name" value="MOLYBDENUM COFACTOR GUANYLYLTRANSFERASE"/>
    <property type="match status" value="1"/>
</dbReference>
<evidence type="ECO:0000256" key="7">
    <source>
        <dbReference type="ARBA" id="ARBA00023150"/>
    </source>
</evidence>
<keyword evidence="5" id="KW-0460">Magnesium</keyword>
<keyword evidence="9" id="KW-0548">Nucleotidyltransferase</keyword>